<protein>
    <recommendedName>
        <fullName evidence="4">Permease</fullName>
    </recommendedName>
</protein>
<keyword evidence="1" id="KW-0812">Transmembrane</keyword>
<evidence type="ECO:0000256" key="1">
    <source>
        <dbReference type="SAM" id="Phobius"/>
    </source>
</evidence>
<sequence>MTISSSLKDIFLFGLFSFIVYLFFFGNDEIPQIIGVIFQGEWKTVFVVFLGILLEALPFIVIGAFMASVIQIFVSEDIIQRLEKACIDYWNK</sequence>
<keyword evidence="1" id="KW-1133">Transmembrane helix</keyword>
<dbReference type="Proteomes" id="UP000501868">
    <property type="component" value="Chromosome"/>
</dbReference>
<proteinExistence type="predicted"/>
<feature type="transmembrane region" description="Helical" evidence="1">
    <location>
        <begin position="7"/>
        <end position="25"/>
    </location>
</feature>
<evidence type="ECO:0000313" key="3">
    <source>
        <dbReference type="Proteomes" id="UP000501868"/>
    </source>
</evidence>
<keyword evidence="1" id="KW-0472">Membrane</keyword>
<feature type="transmembrane region" description="Helical" evidence="1">
    <location>
        <begin position="45"/>
        <end position="74"/>
    </location>
</feature>
<dbReference type="EMBL" id="CP051128">
    <property type="protein sequence ID" value="QIZ09162.1"/>
    <property type="molecule type" value="Genomic_DNA"/>
</dbReference>
<evidence type="ECO:0008006" key="4">
    <source>
        <dbReference type="Google" id="ProtNLM"/>
    </source>
</evidence>
<reference evidence="2 3" key="1">
    <citation type="submission" date="2020-04" db="EMBL/GenBank/DDBJ databases">
        <title>Genome-Wide Identification of 5-Methylcytosine Sites in Bacterial Genomes By High-Throughput Sequencing of MspJI Restriction Fragments.</title>
        <authorList>
            <person name="Wu V."/>
        </authorList>
    </citation>
    <scope>NUCLEOTIDE SEQUENCE [LARGE SCALE GENOMIC DNA]</scope>
    <source>
        <strain evidence="2 3">S2</strain>
    </source>
</reference>
<dbReference type="AlphaFoldDB" id="A0A6H1P6V4"/>
<accession>A0A6H1P6V4</accession>
<organism evidence="2 3">
    <name type="scientific">Priestia megaterium</name>
    <name type="common">Bacillus megaterium</name>
    <dbReference type="NCBI Taxonomy" id="1404"/>
    <lineage>
        <taxon>Bacteria</taxon>
        <taxon>Bacillati</taxon>
        <taxon>Bacillota</taxon>
        <taxon>Bacilli</taxon>
        <taxon>Bacillales</taxon>
        <taxon>Bacillaceae</taxon>
        <taxon>Priestia</taxon>
    </lineage>
</organism>
<gene>
    <name evidence="2" type="ORF">HFZ78_22670</name>
</gene>
<evidence type="ECO:0000313" key="2">
    <source>
        <dbReference type="EMBL" id="QIZ09162.1"/>
    </source>
</evidence>
<reference evidence="2 3" key="2">
    <citation type="submission" date="2020-04" db="EMBL/GenBank/DDBJ databases">
        <authorList>
            <person name="Fomenkov A."/>
            <person name="Anton B.P."/>
            <person name="Roberts R.J."/>
        </authorList>
    </citation>
    <scope>NUCLEOTIDE SEQUENCE [LARGE SCALE GENOMIC DNA]</scope>
    <source>
        <strain evidence="2 3">S2</strain>
    </source>
</reference>
<name>A0A6H1P6V4_PRIMG</name>